<comment type="function">
    <text evidence="1">Transcriptional repressor of xylose-utilizing enzymes.</text>
</comment>
<keyword evidence="3" id="KW-0859">Xylose metabolism</keyword>
<accession>A0AAX2ZHF0</accession>
<dbReference type="RefSeq" id="WP_228416155.1">
    <property type="nucleotide sequence ID" value="NZ_CP081135.1"/>
</dbReference>
<keyword evidence="3" id="KW-0119">Carbohydrate metabolism</keyword>
<gene>
    <name evidence="4" type="ORF">JW646_19810</name>
</gene>
<dbReference type="SUPFAM" id="SSF46785">
    <property type="entry name" value="Winged helix' DNA-binding domain"/>
    <property type="match status" value="1"/>
</dbReference>
<name>A0AAX2ZHF0_9FIRM</name>
<dbReference type="KEGG" id="tem:JW646_19810"/>
<evidence type="ECO:0000313" key="4">
    <source>
        <dbReference type="EMBL" id="UEL47835.1"/>
    </source>
</evidence>
<reference evidence="4 5" key="1">
    <citation type="journal article" date="2023" name="Int. J. Syst. Evol. Microbiol.">
        <title>Terrisporobacter hibernicus sp. nov., isolated from bovine faeces in Northern Ireland.</title>
        <authorList>
            <person name="Mitchell M."/>
            <person name="Nguyen S.V."/>
            <person name="Connor M."/>
            <person name="Fairley D.J."/>
            <person name="Donoghue O."/>
            <person name="Marshall H."/>
            <person name="Koolman L."/>
            <person name="McMullan G."/>
            <person name="Schaffer K.E."/>
            <person name="McGrath J.W."/>
            <person name="Fanning S."/>
        </authorList>
    </citation>
    <scope>NUCLEOTIDE SEQUENCE [LARGE SCALE GENOMIC DNA]</scope>
    <source>
        <strain evidence="4 5">MCA3</strain>
    </source>
</reference>
<dbReference type="InterPro" id="IPR036388">
    <property type="entry name" value="WH-like_DNA-bd_sf"/>
</dbReference>
<evidence type="ECO:0000256" key="1">
    <source>
        <dbReference type="ARBA" id="ARBA00002486"/>
    </source>
</evidence>
<dbReference type="Pfam" id="PF00480">
    <property type="entry name" value="ROK"/>
    <property type="match status" value="1"/>
</dbReference>
<dbReference type="Gene3D" id="1.10.10.10">
    <property type="entry name" value="Winged helix-like DNA-binding domain superfamily/Winged helix DNA-binding domain"/>
    <property type="match status" value="1"/>
</dbReference>
<comment type="similarity">
    <text evidence="2">Belongs to the ROK (NagC/XylR) family.</text>
</comment>
<sequence length="337" mass="38165">MNISNTRNLRKINQEKIINALINRDACTKNELSTLTGLSLGSVNNIVADLLKSHQVIESGYAKSTGGRPSKHYELNSNYSKNLCLSIFKNSNRIHLVYRVYNLKDELLMENRIVKPKISIEDIYEILDSVLEKIENIKVIGVSIPGIIKDEKVISTGIDNFNEINIIQLLKEKYEQKIIFGNDVNTAAIGFYLDQENYEDICLLFQPANHCAGVGIIVNGRMLKGMNNLAGEVQYLPIDLTDNMEILLNSTKGHEELITRYTQSIIAMLNPQAIGICSTIVDDYSNIKENLNNIFEKEELPELIKIHDLIEYIMWGINLLCKDSLKSNLTITKKTIM</sequence>
<dbReference type="AlphaFoldDB" id="A0AAX2ZHF0"/>
<dbReference type="InterPro" id="IPR043129">
    <property type="entry name" value="ATPase_NBD"/>
</dbReference>
<dbReference type="PANTHER" id="PTHR18964">
    <property type="entry name" value="ROK (REPRESSOR, ORF, KINASE) FAMILY"/>
    <property type="match status" value="1"/>
</dbReference>
<dbReference type="InterPro" id="IPR036390">
    <property type="entry name" value="WH_DNA-bd_sf"/>
</dbReference>
<evidence type="ECO:0000256" key="3">
    <source>
        <dbReference type="ARBA" id="ARBA00022629"/>
    </source>
</evidence>
<dbReference type="EMBL" id="CP081135">
    <property type="protein sequence ID" value="UEL47835.1"/>
    <property type="molecule type" value="Genomic_DNA"/>
</dbReference>
<dbReference type="Gene3D" id="3.30.420.40">
    <property type="match status" value="2"/>
</dbReference>
<protein>
    <submittedName>
        <fullName evidence="4">ROK family protein</fullName>
    </submittedName>
</protein>
<dbReference type="Proteomes" id="UP001198983">
    <property type="component" value="Chromosome"/>
</dbReference>
<organism evidence="4 5">
    <name type="scientific">Terrisporobacter hibernicus</name>
    <dbReference type="NCBI Taxonomy" id="2813371"/>
    <lineage>
        <taxon>Bacteria</taxon>
        <taxon>Bacillati</taxon>
        <taxon>Bacillota</taxon>
        <taxon>Clostridia</taxon>
        <taxon>Peptostreptococcales</taxon>
        <taxon>Peptostreptococcaceae</taxon>
        <taxon>Terrisporobacter</taxon>
    </lineage>
</organism>
<dbReference type="SUPFAM" id="SSF53067">
    <property type="entry name" value="Actin-like ATPase domain"/>
    <property type="match status" value="1"/>
</dbReference>
<evidence type="ECO:0000256" key="2">
    <source>
        <dbReference type="ARBA" id="ARBA00006479"/>
    </source>
</evidence>
<dbReference type="InterPro" id="IPR000600">
    <property type="entry name" value="ROK"/>
</dbReference>
<proteinExistence type="inferred from homology"/>
<dbReference type="PANTHER" id="PTHR18964:SF149">
    <property type="entry name" value="BIFUNCTIONAL UDP-N-ACETYLGLUCOSAMINE 2-EPIMERASE_N-ACETYLMANNOSAMINE KINASE"/>
    <property type="match status" value="1"/>
</dbReference>
<dbReference type="GO" id="GO:0042732">
    <property type="term" value="P:D-xylose metabolic process"/>
    <property type="evidence" value="ECO:0007669"/>
    <property type="project" value="UniProtKB-KW"/>
</dbReference>
<keyword evidence="5" id="KW-1185">Reference proteome</keyword>
<evidence type="ECO:0000313" key="5">
    <source>
        <dbReference type="Proteomes" id="UP001198983"/>
    </source>
</evidence>